<dbReference type="OrthoDB" id="9776021at2"/>
<dbReference type="EMBL" id="LFXA01000005">
    <property type="protein sequence ID" value="KNB52488.1"/>
    <property type="molecule type" value="Genomic_DNA"/>
</dbReference>
<dbReference type="REBASE" id="129359">
    <property type="entry name" value="Sca1322ORF11130P"/>
</dbReference>
<accession>A0A0K9XGW3</accession>
<reference evidence="4" key="1">
    <citation type="submission" date="2015-07" db="EMBL/GenBank/DDBJ databases">
        <title>Draft genome sequence of Streptomyces sp. CMAA 1322, a bacterium isolated from Caatinga biome, from dry forest semiarid of Brazil.</title>
        <authorList>
            <person name="Santos S.N."/>
            <person name="Gacesa R."/>
            <person name="Taketani R.G."/>
            <person name="Long P.F."/>
            <person name="Melo I.S."/>
        </authorList>
    </citation>
    <scope>NUCLEOTIDE SEQUENCE [LARGE SCALE GENOMIC DNA]</scope>
    <source>
        <strain evidence="4">CMAA 1322</strain>
    </source>
</reference>
<organism evidence="3 4">
    <name type="scientific">Streptomyces caatingaensis</name>
    <dbReference type="NCBI Taxonomy" id="1678637"/>
    <lineage>
        <taxon>Bacteria</taxon>
        <taxon>Bacillati</taxon>
        <taxon>Actinomycetota</taxon>
        <taxon>Actinomycetes</taxon>
        <taxon>Kitasatosporales</taxon>
        <taxon>Streptomycetaceae</taxon>
        <taxon>Streptomyces</taxon>
    </lineage>
</organism>
<dbReference type="PANTHER" id="PTHR47396">
    <property type="entry name" value="TYPE I RESTRICTION ENZYME ECOKI R PROTEIN"/>
    <property type="match status" value="1"/>
</dbReference>
<dbReference type="GO" id="GO:0005829">
    <property type="term" value="C:cytosol"/>
    <property type="evidence" value="ECO:0007669"/>
    <property type="project" value="TreeGrafter"/>
</dbReference>
<comment type="caution">
    <text evidence="3">The sequence shown here is derived from an EMBL/GenBank/DDBJ whole genome shotgun (WGS) entry which is preliminary data.</text>
</comment>
<dbReference type="Proteomes" id="UP000037288">
    <property type="component" value="Unassembled WGS sequence"/>
</dbReference>
<proteinExistence type="predicted"/>
<dbReference type="Pfam" id="PF04851">
    <property type="entry name" value="ResIII"/>
    <property type="match status" value="1"/>
</dbReference>
<keyword evidence="4" id="KW-1185">Reference proteome</keyword>
<dbReference type="InterPro" id="IPR006935">
    <property type="entry name" value="Helicase/UvrB_N"/>
</dbReference>
<feature type="region of interest" description="Disordered" evidence="1">
    <location>
        <begin position="412"/>
        <end position="433"/>
    </location>
</feature>
<gene>
    <name evidence="3" type="ORF">AC230_11130</name>
</gene>
<name>A0A0K9XGW3_9ACTN</name>
<dbReference type="InterPro" id="IPR027417">
    <property type="entry name" value="P-loop_NTPase"/>
</dbReference>
<dbReference type="InterPro" id="IPR050742">
    <property type="entry name" value="Helicase_Restrict-Modif_Enz"/>
</dbReference>
<sequence length="807" mass="88969">MTWIDYDASLVDDIAARLDLRAPNASAVRTVAEAIADGDGREVVCDLATGVGKTYILAGLVDYLAAQGVRNVLVVTPGTTIQDKTVANFTPGHAKFVNGSDAEPLVITSENFSRGQVGDALHDDTVTKLFVFNVQQLIRPSDKTSRRVRARDEFIGTGLYQHLQQVEDLVVIADEHHVYSSRAKSFNQAIEDLGARAVVGLTATPAPGVKPIFQYSLAEAIADGFVKIPVIVYRPDGRKDESTVLADACHLLRIKDAAWTAWAEAQGRTPVHPVLFVVCRDIPDAERVANRLTADDMFPDEGQVLTITSQSSDTALRALAEVEEADSPVRVVVSVNKLKEGWDVKNIGVIVGLRALASETLTEQVLGRGLRLPYGRRVGTPMVDTVDLVAHESYRQLLANKDALLQQVLPTGGGDVDKDRPQPAPVVNQPSSGDEQQILTFTSRPRVIGDDLVDGSPLLHVESFDAVMAQGKRDTKAVATLRAKVPGAPTIRFPRREREILPVRFSFSYIDNAAARSEGTAYKHEFKVPLVRQAVDAQRGMDSKVDTFVTAAESVDATQKLIPISELRNDLFGRIWNSGYVEETLAESRAAERVVREFLAGAGVTAEDQEHEWGELRAAQAATALGKLVKTAYDTRKLQPAYAFRPVDVPTVPPPPMPSNVVSKWADFRKDLWYEGWEHSVEPVASFDAGSTEYALAHLFDASPSVQWWLRNYDPGPIWIERDNGKKYYPDFIVLDAEGTYWVVEGKANDRANDPEVLEKRRAAEDWARFVRDYGEFGTWRYVFATEKIIKDAKGSWESLIALAKPE</sequence>
<dbReference type="PATRIC" id="fig|1678637.3.peg.2412"/>
<dbReference type="SUPFAM" id="SSF52540">
    <property type="entry name" value="P-loop containing nucleoside triphosphate hydrolases"/>
    <property type="match status" value="1"/>
</dbReference>
<dbReference type="GO" id="GO:0016787">
    <property type="term" value="F:hydrolase activity"/>
    <property type="evidence" value="ECO:0007669"/>
    <property type="project" value="InterPro"/>
</dbReference>
<evidence type="ECO:0000313" key="3">
    <source>
        <dbReference type="EMBL" id="KNB52488.1"/>
    </source>
</evidence>
<evidence type="ECO:0000259" key="2">
    <source>
        <dbReference type="Pfam" id="PF04851"/>
    </source>
</evidence>
<dbReference type="PANTHER" id="PTHR47396:SF1">
    <property type="entry name" value="ATP-DEPENDENT HELICASE IRC3-RELATED"/>
    <property type="match status" value="1"/>
</dbReference>
<evidence type="ECO:0000256" key="1">
    <source>
        <dbReference type="SAM" id="MobiDB-lite"/>
    </source>
</evidence>
<dbReference type="GO" id="GO:0003677">
    <property type="term" value="F:DNA binding"/>
    <property type="evidence" value="ECO:0007669"/>
    <property type="project" value="InterPro"/>
</dbReference>
<dbReference type="AlphaFoldDB" id="A0A0K9XGW3"/>
<dbReference type="RefSeq" id="WP_049715963.1">
    <property type="nucleotide sequence ID" value="NZ_LFXA01000005.1"/>
</dbReference>
<dbReference type="Gene3D" id="3.40.50.300">
    <property type="entry name" value="P-loop containing nucleotide triphosphate hydrolases"/>
    <property type="match status" value="2"/>
</dbReference>
<protein>
    <recommendedName>
        <fullName evidence="2">Helicase/UvrB N-terminal domain-containing protein</fullName>
    </recommendedName>
</protein>
<dbReference type="GO" id="GO:0005524">
    <property type="term" value="F:ATP binding"/>
    <property type="evidence" value="ECO:0007669"/>
    <property type="project" value="InterPro"/>
</dbReference>
<feature type="domain" description="Helicase/UvrB N-terminal" evidence="2">
    <location>
        <begin position="18"/>
        <end position="205"/>
    </location>
</feature>
<evidence type="ECO:0000313" key="4">
    <source>
        <dbReference type="Proteomes" id="UP000037288"/>
    </source>
</evidence>